<evidence type="ECO:0000313" key="1">
    <source>
        <dbReference type="EMBL" id="KFM76265.1"/>
    </source>
</evidence>
<dbReference type="Proteomes" id="UP000054359">
    <property type="component" value="Unassembled WGS sequence"/>
</dbReference>
<sequence>NEVCKEFKRNAYLTDLFIAYYQELYISSSSSKIQNKARNVFMQLQTQSILSILHTEFGLKNISY</sequence>
<keyword evidence="2" id="KW-1185">Reference proteome</keyword>
<dbReference type="EMBL" id="KK119634">
    <property type="protein sequence ID" value="KFM76265.1"/>
    <property type="molecule type" value="Genomic_DNA"/>
</dbReference>
<reference evidence="1 2" key="1">
    <citation type="submission" date="2013-11" db="EMBL/GenBank/DDBJ databases">
        <title>Genome sequencing of Stegodyphus mimosarum.</title>
        <authorList>
            <person name="Bechsgaard J."/>
        </authorList>
    </citation>
    <scope>NUCLEOTIDE SEQUENCE [LARGE SCALE GENOMIC DNA]</scope>
</reference>
<proteinExistence type="predicted"/>
<accession>A0A087UFX6</accession>
<name>A0A087UFX6_STEMI</name>
<dbReference type="OrthoDB" id="10550425at2759"/>
<gene>
    <name evidence="1" type="ORF">X975_06432</name>
</gene>
<evidence type="ECO:0000313" key="2">
    <source>
        <dbReference type="Proteomes" id="UP000054359"/>
    </source>
</evidence>
<dbReference type="AlphaFoldDB" id="A0A087UFX6"/>
<feature type="non-terminal residue" evidence="1">
    <location>
        <position position="1"/>
    </location>
</feature>
<feature type="non-terminal residue" evidence="1">
    <location>
        <position position="64"/>
    </location>
</feature>
<organism evidence="1 2">
    <name type="scientific">Stegodyphus mimosarum</name>
    <name type="common">African social velvet spider</name>
    <dbReference type="NCBI Taxonomy" id="407821"/>
    <lineage>
        <taxon>Eukaryota</taxon>
        <taxon>Metazoa</taxon>
        <taxon>Ecdysozoa</taxon>
        <taxon>Arthropoda</taxon>
        <taxon>Chelicerata</taxon>
        <taxon>Arachnida</taxon>
        <taxon>Araneae</taxon>
        <taxon>Araneomorphae</taxon>
        <taxon>Entelegynae</taxon>
        <taxon>Eresoidea</taxon>
        <taxon>Eresidae</taxon>
        <taxon>Stegodyphus</taxon>
    </lineage>
</organism>
<protein>
    <submittedName>
        <fullName evidence="1">Uncharacterized protein</fullName>
    </submittedName>
</protein>